<accession>A0ABS9RDA7</accession>
<sequence length="362" mass="42529">MTIFLFLIFLILLLAIILYDSNYKNKKLYSRVYLCITFISLLIVSGCRGLSIGTDTNMYVRAFNAVKSIQDMFVYYVDRFEVGYRFFNVMIKQLSDNPHLLLFFSSVLILLMTYYFFYKESKYPWMSLLMFVGLMYYSNSMCLLRQYLAIGFVFLAIVCLEKQKRFKFLGLVILASLFHSSAIITILLYPLMKIEITNSNRRIIIAVALISTLFANQLINLVIRIVPKYTSYLTSDKYYLENQIGTILKAILQFLFFVFVNYSYKRNYENNKSSILKIGYYCSLLSCVISFVSINGAILDRMAVYFSIINCITIPNMIFTFKSINNRRLFVVILIIICLSYYIIILVYRPYWSGIIPYVFWE</sequence>
<dbReference type="EMBL" id="JAKVPQ010000029">
    <property type="protein sequence ID" value="MCH4287617.1"/>
    <property type="molecule type" value="Genomic_DNA"/>
</dbReference>
<evidence type="ECO:0000256" key="1">
    <source>
        <dbReference type="SAM" id="Phobius"/>
    </source>
</evidence>
<feature type="transmembrane region" description="Helical" evidence="1">
    <location>
        <begin position="203"/>
        <end position="226"/>
    </location>
</feature>
<dbReference type="Pfam" id="PF14897">
    <property type="entry name" value="EpsG"/>
    <property type="match status" value="1"/>
</dbReference>
<keyword evidence="1" id="KW-0812">Transmembrane</keyword>
<keyword evidence="1" id="KW-1133">Transmembrane helix</keyword>
<name>A0ABS9RDA7_9FIRM</name>
<feature type="transmembrane region" description="Helical" evidence="1">
    <location>
        <begin position="246"/>
        <end position="264"/>
    </location>
</feature>
<dbReference type="RefSeq" id="WP_117453507.1">
    <property type="nucleotide sequence ID" value="NZ_JAKVPQ010000029.1"/>
</dbReference>
<feature type="transmembrane region" description="Helical" evidence="1">
    <location>
        <begin position="276"/>
        <end position="298"/>
    </location>
</feature>
<evidence type="ECO:0000313" key="2">
    <source>
        <dbReference type="EMBL" id="MCH4287617.1"/>
    </source>
</evidence>
<feature type="transmembrane region" description="Helical" evidence="1">
    <location>
        <begin position="28"/>
        <end position="51"/>
    </location>
</feature>
<gene>
    <name evidence="2" type="ORF">LQE99_21060</name>
</gene>
<reference evidence="2 3" key="1">
    <citation type="submission" date="2022-02" db="EMBL/GenBank/DDBJ databases">
        <title>Genome of Erysipelotrichaceae sp. nov. NSJ-176 isolated from human feces.</title>
        <authorList>
            <person name="Abdugheni R."/>
        </authorList>
    </citation>
    <scope>NUCLEOTIDE SEQUENCE [LARGE SCALE GENOMIC DNA]</scope>
    <source>
        <strain evidence="2 3">NSJ-176</strain>
    </source>
</reference>
<keyword evidence="3" id="KW-1185">Reference proteome</keyword>
<protein>
    <submittedName>
        <fullName evidence="2">EpsG family protein</fullName>
    </submittedName>
</protein>
<proteinExistence type="predicted"/>
<dbReference type="InterPro" id="IPR049458">
    <property type="entry name" value="EpsG-like"/>
</dbReference>
<feature type="transmembrane region" description="Helical" evidence="1">
    <location>
        <begin position="100"/>
        <end position="117"/>
    </location>
</feature>
<evidence type="ECO:0000313" key="3">
    <source>
        <dbReference type="Proteomes" id="UP001202402"/>
    </source>
</evidence>
<comment type="caution">
    <text evidence="2">The sequence shown here is derived from an EMBL/GenBank/DDBJ whole genome shotgun (WGS) entry which is preliminary data.</text>
</comment>
<dbReference type="Proteomes" id="UP001202402">
    <property type="component" value="Unassembled WGS sequence"/>
</dbReference>
<organism evidence="2 3">
    <name type="scientific">Amedibacillus hominis</name>
    <dbReference type="NCBI Taxonomy" id="2897776"/>
    <lineage>
        <taxon>Bacteria</taxon>
        <taxon>Bacillati</taxon>
        <taxon>Bacillota</taxon>
        <taxon>Erysipelotrichia</taxon>
        <taxon>Erysipelotrichales</taxon>
        <taxon>Erysipelotrichaceae</taxon>
        <taxon>Amedibacillus</taxon>
    </lineage>
</organism>
<feature type="transmembrane region" description="Helical" evidence="1">
    <location>
        <begin position="169"/>
        <end position="191"/>
    </location>
</feature>
<keyword evidence="1" id="KW-0472">Membrane</keyword>
<feature type="transmembrane region" description="Helical" evidence="1">
    <location>
        <begin position="304"/>
        <end position="321"/>
    </location>
</feature>
<feature type="transmembrane region" description="Helical" evidence="1">
    <location>
        <begin position="328"/>
        <end position="348"/>
    </location>
</feature>